<evidence type="ECO:0000313" key="4">
    <source>
        <dbReference type="Proteomes" id="UP000450917"/>
    </source>
</evidence>
<accession>A0A7X2Z8Y7</accession>
<feature type="transmembrane region" description="Helical" evidence="2">
    <location>
        <begin position="36"/>
        <end position="54"/>
    </location>
</feature>
<evidence type="ECO:0000256" key="1">
    <source>
        <dbReference type="SAM" id="MobiDB-lite"/>
    </source>
</evidence>
<sequence length="142" mass="16047">MIGSIRWNFIIGAIAFIFTFMFSVGNNIWLTTLLRSVYSFAVLFILVFGCRWLLGTFAGFNQWNSNKTELGEGDSDGTKGTVFDAVTPPDQDEELHQMLKKKVDAPMPEEETFSPLNPPKLSTKFSETPEELAQAVRRMTEE</sequence>
<reference evidence="3 4" key="1">
    <citation type="submission" date="2019-11" db="EMBL/GenBank/DDBJ databases">
        <title>Draft genome sequences of five Paenibacillus species of dairy origin.</title>
        <authorList>
            <person name="Olajide A.M."/>
            <person name="Chen S."/>
            <person name="Lapointe G."/>
        </authorList>
    </citation>
    <scope>NUCLEOTIDE SEQUENCE [LARGE SCALE GENOMIC DNA]</scope>
    <source>
        <strain evidence="3 4">2CS3</strain>
    </source>
</reference>
<dbReference type="AlphaFoldDB" id="A0A7X2Z8Y7"/>
<evidence type="ECO:0000256" key="2">
    <source>
        <dbReference type="SAM" id="Phobius"/>
    </source>
</evidence>
<keyword evidence="2" id="KW-1133">Transmembrane helix</keyword>
<evidence type="ECO:0000313" key="3">
    <source>
        <dbReference type="EMBL" id="MUG70504.1"/>
    </source>
</evidence>
<protein>
    <submittedName>
        <fullName evidence="3">Uncharacterized protein</fullName>
    </submittedName>
</protein>
<dbReference type="Proteomes" id="UP000450917">
    <property type="component" value="Unassembled WGS sequence"/>
</dbReference>
<organism evidence="3 4">
    <name type="scientific">Paenibacillus validus</name>
    <dbReference type="NCBI Taxonomy" id="44253"/>
    <lineage>
        <taxon>Bacteria</taxon>
        <taxon>Bacillati</taxon>
        <taxon>Bacillota</taxon>
        <taxon>Bacilli</taxon>
        <taxon>Bacillales</taxon>
        <taxon>Paenibacillaceae</taxon>
        <taxon>Paenibacillus</taxon>
    </lineage>
</organism>
<dbReference type="RefSeq" id="WP_054796999.1">
    <property type="nucleotide sequence ID" value="NZ_JARTHJ010000169.1"/>
</dbReference>
<proteinExistence type="predicted"/>
<keyword evidence="2" id="KW-0812">Transmembrane</keyword>
<keyword evidence="4" id="KW-1185">Reference proteome</keyword>
<feature type="region of interest" description="Disordered" evidence="1">
    <location>
        <begin position="106"/>
        <end position="130"/>
    </location>
</feature>
<keyword evidence="2" id="KW-0472">Membrane</keyword>
<comment type="caution">
    <text evidence="3">The sequence shown here is derived from an EMBL/GenBank/DDBJ whole genome shotgun (WGS) entry which is preliminary data.</text>
</comment>
<gene>
    <name evidence="3" type="ORF">GNP93_07395</name>
</gene>
<feature type="transmembrane region" description="Helical" evidence="2">
    <location>
        <begin position="7"/>
        <end position="30"/>
    </location>
</feature>
<name>A0A7X2Z8Y7_9BACL</name>
<dbReference type="EMBL" id="WNZX01000004">
    <property type="protein sequence ID" value="MUG70504.1"/>
    <property type="molecule type" value="Genomic_DNA"/>
</dbReference>